<sequence length="200" mass="23333">MTRCHCLQFAVEKLCGQRLFFNHPDWPLSHSSKLVDFICLSTYVFAFELLRYFLPVQFVYRYLVICREMKIKLCFLLAMLIPAVFLSMITVSLITLQYYFYGNKVRVDMIANLFHIDQNQTTVALFSPNDSPYSAYINSYVLLTNLIVYTLIIYMSLKVWKCINESSAKLEIKRAKAVNRQISVVLIIQRKLIVGLELTV</sequence>
<dbReference type="WBParaSite" id="jg7048">
    <property type="protein sequence ID" value="jg7048"/>
    <property type="gene ID" value="jg7048"/>
</dbReference>
<dbReference type="Pfam" id="PF10326">
    <property type="entry name" value="7TM_GPCR_Str"/>
    <property type="match status" value="1"/>
</dbReference>
<dbReference type="Proteomes" id="UP000887574">
    <property type="component" value="Unplaced"/>
</dbReference>
<keyword evidence="1" id="KW-0472">Membrane</keyword>
<protein>
    <submittedName>
        <fullName evidence="3">Uncharacterized protein</fullName>
    </submittedName>
</protein>
<reference evidence="3" key="1">
    <citation type="submission" date="2022-11" db="UniProtKB">
        <authorList>
            <consortium name="WormBaseParasite"/>
        </authorList>
    </citation>
    <scope>IDENTIFICATION</scope>
</reference>
<proteinExistence type="predicted"/>
<dbReference type="AlphaFoldDB" id="A0A915EII2"/>
<evidence type="ECO:0000313" key="3">
    <source>
        <dbReference type="WBParaSite" id="jg7048"/>
    </source>
</evidence>
<evidence type="ECO:0000313" key="2">
    <source>
        <dbReference type="Proteomes" id="UP000887574"/>
    </source>
</evidence>
<organism evidence="2 3">
    <name type="scientific">Ditylenchus dipsaci</name>
    <dbReference type="NCBI Taxonomy" id="166011"/>
    <lineage>
        <taxon>Eukaryota</taxon>
        <taxon>Metazoa</taxon>
        <taxon>Ecdysozoa</taxon>
        <taxon>Nematoda</taxon>
        <taxon>Chromadorea</taxon>
        <taxon>Rhabditida</taxon>
        <taxon>Tylenchina</taxon>
        <taxon>Tylenchomorpha</taxon>
        <taxon>Sphaerularioidea</taxon>
        <taxon>Anguinidae</taxon>
        <taxon>Anguininae</taxon>
        <taxon>Ditylenchus</taxon>
    </lineage>
</organism>
<dbReference type="InterPro" id="IPR019428">
    <property type="entry name" value="7TM_GPCR_serpentine_rcpt_Str"/>
</dbReference>
<keyword evidence="1" id="KW-0812">Transmembrane</keyword>
<feature type="transmembrane region" description="Helical" evidence="1">
    <location>
        <begin position="135"/>
        <end position="157"/>
    </location>
</feature>
<evidence type="ECO:0000256" key="1">
    <source>
        <dbReference type="SAM" id="Phobius"/>
    </source>
</evidence>
<accession>A0A915EII2</accession>
<feature type="transmembrane region" description="Helical" evidence="1">
    <location>
        <begin position="75"/>
        <end position="100"/>
    </location>
</feature>
<feature type="transmembrane region" description="Helical" evidence="1">
    <location>
        <begin position="34"/>
        <end position="54"/>
    </location>
</feature>
<keyword evidence="1" id="KW-1133">Transmembrane helix</keyword>
<keyword evidence="2" id="KW-1185">Reference proteome</keyword>
<name>A0A915EII2_9BILA</name>
<dbReference type="SUPFAM" id="SSF81321">
    <property type="entry name" value="Family A G protein-coupled receptor-like"/>
    <property type="match status" value="1"/>
</dbReference>